<proteinExistence type="predicted"/>
<accession>A0ABX0TBI9</accession>
<dbReference type="Proteomes" id="UP000802392">
    <property type="component" value="Unassembled WGS sequence"/>
</dbReference>
<keyword evidence="4" id="KW-1185">Reference proteome</keyword>
<reference evidence="3 4" key="1">
    <citation type="submission" date="2020-03" db="EMBL/GenBank/DDBJ databases">
        <title>Genomic Encyclopedia of Type Strains, Phase III (KMG-III): the genomes of soil and plant-associated and newly described type strains.</title>
        <authorList>
            <person name="Whitman W."/>
        </authorList>
    </citation>
    <scope>NUCLEOTIDE SEQUENCE [LARGE SCALE GENOMIC DNA]</scope>
    <source>
        <strain evidence="3 4">CECT 4207</strain>
    </source>
</reference>
<dbReference type="PANTHER" id="PTHR34136:SF1">
    <property type="entry name" value="UDP-N-ACETYL-D-MANNOSAMINURONIC ACID TRANSFERASE"/>
    <property type="match status" value="1"/>
</dbReference>
<keyword evidence="1 3" id="KW-0328">Glycosyltransferase</keyword>
<gene>
    <name evidence="3" type="ORF">FHR86_000160</name>
</gene>
<organism evidence="3 4">
    <name type="scientific">Paenarthrobacter ilicis</name>
    <dbReference type="NCBI Taxonomy" id="43665"/>
    <lineage>
        <taxon>Bacteria</taxon>
        <taxon>Bacillati</taxon>
        <taxon>Actinomycetota</taxon>
        <taxon>Actinomycetes</taxon>
        <taxon>Micrococcales</taxon>
        <taxon>Micrococcaceae</taxon>
        <taxon>Paenarthrobacter</taxon>
    </lineage>
</organism>
<evidence type="ECO:0000256" key="1">
    <source>
        <dbReference type="ARBA" id="ARBA00022676"/>
    </source>
</evidence>
<name>A0ABX0TBI9_9MICC</name>
<dbReference type="Pfam" id="PF03808">
    <property type="entry name" value="Glyco_tran_WecG"/>
    <property type="match status" value="1"/>
</dbReference>
<dbReference type="CDD" id="cd06533">
    <property type="entry name" value="Glyco_transf_WecG_TagA"/>
    <property type="match status" value="1"/>
</dbReference>
<dbReference type="EC" id="2.4.1.187" evidence="3"/>
<dbReference type="InterPro" id="IPR004629">
    <property type="entry name" value="WecG_TagA_CpsF"/>
</dbReference>
<evidence type="ECO:0000313" key="4">
    <source>
        <dbReference type="Proteomes" id="UP000802392"/>
    </source>
</evidence>
<dbReference type="RefSeq" id="WP_167263000.1">
    <property type="nucleotide sequence ID" value="NZ_BAAAVO010000002.1"/>
</dbReference>
<keyword evidence="2 3" id="KW-0808">Transferase</keyword>
<evidence type="ECO:0000256" key="2">
    <source>
        <dbReference type="ARBA" id="ARBA00022679"/>
    </source>
</evidence>
<dbReference type="NCBIfam" id="TIGR00696">
    <property type="entry name" value="wecG_tagA_cpsF"/>
    <property type="match status" value="1"/>
</dbReference>
<evidence type="ECO:0000313" key="3">
    <source>
        <dbReference type="EMBL" id="NII99861.1"/>
    </source>
</evidence>
<sequence>MIPPRQRVPVLDVDATPMLVDELLDALGVLIASGNTATVLGHNLHSVTLHHSRADVRELYGNSSIILLDGAPVAMLWGRAHRQELEQASQGVMAYRLGSMDWIPELGRVAGLDRVAVVGAGRDANNRAIARLRSILPDATVDGMPGEGWDNRLEQAAVDWLSTFRPQLVLLGLGMPLQESVLHRQLGGLPPAVYCAVGGAIEQVAGIQKLAPRWLGRLGLEWAWRLILHPGRVAYRVFVEPWKLAALLIRRRLRPHQTPSSRPKAD</sequence>
<dbReference type="EMBL" id="JAAOZD010000001">
    <property type="protein sequence ID" value="NII99861.1"/>
    <property type="molecule type" value="Genomic_DNA"/>
</dbReference>
<dbReference type="GO" id="GO:0047244">
    <property type="term" value="F:N-acetylglucosaminyldiphosphoundecaprenol N-acetyl-beta-D-mannosaminyltransferase activity"/>
    <property type="evidence" value="ECO:0007669"/>
    <property type="project" value="UniProtKB-EC"/>
</dbReference>
<comment type="caution">
    <text evidence="3">The sequence shown here is derived from an EMBL/GenBank/DDBJ whole genome shotgun (WGS) entry which is preliminary data.</text>
</comment>
<dbReference type="PANTHER" id="PTHR34136">
    <property type="match status" value="1"/>
</dbReference>
<protein>
    <submittedName>
        <fullName evidence="3">N-acetylglucosaminyldiphosphoundecaprenol N-acetyl-beta-D-mannosaminyltransferase</fullName>
        <ecNumber evidence="3">2.4.1.187</ecNumber>
    </submittedName>
</protein>